<dbReference type="RefSeq" id="XP_014659612.1">
    <property type="nucleotide sequence ID" value="XM_014804126.1"/>
</dbReference>
<evidence type="ECO:0000259" key="2">
    <source>
        <dbReference type="Pfam" id="PF04212"/>
    </source>
</evidence>
<feature type="region of interest" description="Disordered" evidence="1">
    <location>
        <begin position="826"/>
        <end position="901"/>
    </location>
</feature>
<dbReference type="InterPro" id="IPR036181">
    <property type="entry name" value="MIT_dom_sf"/>
</dbReference>
<evidence type="ECO:0000256" key="1">
    <source>
        <dbReference type="SAM" id="MobiDB-lite"/>
    </source>
</evidence>
<dbReference type="Gene3D" id="1.20.58.80">
    <property type="entry name" value="Phosphotransferase system, lactose/cellobiose-type IIA subunit"/>
    <property type="match status" value="1"/>
</dbReference>
<feature type="domain" description="MIT" evidence="2">
    <location>
        <begin position="426"/>
        <end position="492"/>
    </location>
</feature>
<sequence length="1386" mass="145139">MSAAQRAAVAPPSQRDYAGSHDVSTYPSSSMRASASDSSPGSGSRPGSSRGPASSPPPPTGRAEFSSPTRPNAKPSSRGSRLGALLGRSTPANDAAHSRTASTSTNHTDTYSSNDSSFFGRRNRNKAVPAQIEESLEENHSSLPAAVSDQPQSTRAASAMGMLDFDPRARDDASTGRTRPVRPLLQSNLTDTLVAPSSTRDQPQSASAAPHQSRGGRLGRLAYKKDDSIAFIAQSRNVSLQSAVEARNASLDVERSHPWSHSSASGAPRGLGIDGANSPPGFSTAPTDAYDRTDAPDAMLNRHAVGMATNSSQSNSLPSSSAGSSRAPSVAGMLGSGYHNRFSRQGIPPPLAQESLADTDNRPARSSSEAQAARATGSTEHRSNSPRGTLSDADIAALGAMPGASAGSLLNANGAPLSSKNILTIALQKAQNAVQLDSANNVPEAISAYKQAVRLLEEVMERIAPRNGKRSRPSREEERRRLRVIHDTYADRIRLLSMIYSPDDSDAHEDTTDTSFSGAEQPSASKPDWLDRMRHDTKDDPAAVTPTMNGQALEHELHYSPRDNSRSFLSITPVQSAFPPASQASSSPQIDQQPAQAKLPWPKSPPMQNAPLSPSLDSSPRRRRRDHARPGSRGSRGSRASISLSIADEQEVQDLRLPPVAIAEEMPSIAIEATTPEIDREAGSPVKDAGAGVHKRGVSPSDLAARQMQHGRSDSDSSYQSTTAAARLKPSALAYRSYGLDDEVRTPVTPYFDASGDVGLGADERASAVVSPAEAPARQHKLSLTSPASKPRVEAPEKPVERPAKMGLAQRARALSFKGPLLKKASMPSLSDRKKEEAAAVNSATLAKSQVRRPGTAESRPDEPNPALPTESAYDHPTPWDEEAGSNITVRAPNRPRATTASALVSSSVLAGTISQRRKIATATNGADSQAAGEADGQAGRATPGMDETDAREEHGPQSVPMSSRQRSTSQPGSRRPSIPAVFLAANSAASGGVPSALVGGATPASEDSLPPVPNLARTLSALELARAVDAKQLAKGAVAARGSGDVATSLAMPLPRAWAGDAETSMPTDSPSGAGQDAGEGPLLIADLFPAGLPSLAAGAPSYASGGLPAARRASLPQPPHAMLKPFFVMAQLSKSMTSGAQITERLYVPASLWRQGGVKLLAVETKVRAIEALISGLETVERGGEALLLPLGSGAGLETSNASRFVKHLEEFEGTMVEVQSTLSKKLAFIEAAGGGAGMGGGKKGFAGGFGRFTRGLDRMTGSGQSKVDAGSLGVYMDLLGRLLTRTRVLSSHLTWILIADESIPPPAARVVSPTGAMPSPTGIGIAQHNRTAYSVLPQGIRQTIQGKLTRTSEFFARVVVAWILQDLGSLLERTTKRGSNMLE</sequence>
<evidence type="ECO:0000313" key="4">
    <source>
        <dbReference type="Proteomes" id="UP000325008"/>
    </source>
</evidence>
<dbReference type="Pfam" id="PF04212">
    <property type="entry name" value="MIT"/>
    <property type="match status" value="1"/>
</dbReference>
<feature type="compositionally biased region" description="Basic and acidic residues" evidence="1">
    <location>
        <begin position="165"/>
        <end position="174"/>
    </location>
</feature>
<evidence type="ECO:0000313" key="3">
    <source>
        <dbReference type="EMBL" id="SPO42853.1"/>
    </source>
</evidence>
<feature type="region of interest" description="Disordered" evidence="1">
    <location>
        <begin position="921"/>
        <end position="978"/>
    </location>
</feature>
<feature type="region of interest" description="Disordered" evidence="1">
    <location>
        <begin position="770"/>
        <end position="807"/>
    </location>
</feature>
<gene>
    <name evidence="3" type="ORF">PSANT_00537</name>
</gene>
<dbReference type="Proteomes" id="UP000325008">
    <property type="component" value="Unassembled WGS sequence"/>
</dbReference>
<feature type="compositionally biased region" description="Basic and acidic residues" evidence="1">
    <location>
        <begin position="528"/>
        <end position="541"/>
    </location>
</feature>
<comment type="caution">
    <text evidence="3">The sequence shown here is derived from an EMBL/GenBank/DDBJ whole genome shotgun (WGS) entry which is preliminary data.</text>
</comment>
<feature type="region of interest" description="Disordered" evidence="1">
    <location>
        <begin position="308"/>
        <end position="390"/>
    </location>
</feature>
<feature type="region of interest" description="Disordered" evidence="1">
    <location>
        <begin position="1"/>
        <end position="220"/>
    </location>
</feature>
<feature type="compositionally biased region" description="Polar residues" evidence="1">
    <location>
        <begin position="960"/>
        <end position="973"/>
    </location>
</feature>
<dbReference type="PANTHER" id="PTHR37327">
    <property type="entry name" value="CHROMOSOME 1, WHOLE GENOME SHOTGUN SEQUENCE"/>
    <property type="match status" value="1"/>
</dbReference>
<feature type="region of interest" description="Disordered" evidence="1">
    <location>
        <begin position="1061"/>
        <end position="1080"/>
    </location>
</feature>
<proteinExistence type="predicted"/>
<dbReference type="PANTHER" id="PTHR37327:SF1">
    <property type="entry name" value="MICROTUBULE INTERACTING AND TRANSPORT DOMAIN-CONTAINING PROTEIN"/>
    <property type="match status" value="1"/>
</dbReference>
<feature type="compositionally biased region" description="Low complexity" evidence="1">
    <location>
        <begin position="310"/>
        <end position="329"/>
    </location>
</feature>
<dbReference type="SUPFAM" id="SSF116846">
    <property type="entry name" value="MIT domain"/>
    <property type="match status" value="1"/>
</dbReference>
<feature type="compositionally biased region" description="Polar residues" evidence="1">
    <location>
        <begin position="99"/>
        <end position="117"/>
    </location>
</feature>
<organism evidence="3 4">
    <name type="scientific">Pseudozyma antarctica</name>
    <name type="common">Yeast</name>
    <name type="synonym">Candida antarctica</name>
    <dbReference type="NCBI Taxonomy" id="84753"/>
    <lineage>
        <taxon>Eukaryota</taxon>
        <taxon>Fungi</taxon>
        <taxon>Dikarya</taxon>
        <taxon>Basidiomycota</taxon>
        <taxon>Ustilaginomycotina</taxon>
        <taxon>Ustilaginomycetes</taxon>
        <taxon>Ustilaginales</taxon>
        <taxon>Ustilaginaceae</taxon>
        <taxon>Moesziomyces</taxon>
    </lineage>
</organism>
<feature type="compositionally biased region" description="Low complexity" evidence="1">
    <location>
        <begin position="27"/>
        <end position="53"/>
    </location>
</feature>
<dbReference type="InterPro" id="IPR007330">
    <property type="entry name" value="MIT_dom"/>
</dbReference>
<dbReference type="OrthoDB" id="2245455at2759"/>
<feature type="compositionally biased region" description="Low complexity" evidence="1">
    <location>
        <begin position="577"/>
        <end position="597"/>
    </location>
</feature>
<feature type="compositionally biased region" description="Basic and acidic residues" evidence="1">
    <location>
        <begin position="791"/>
        <end position="804"/>
    </location>
</feature>
<feature type="region of interest" description="Disordered" evidence="1">
    <location>
        <begin position="673"/>
        <end position="724"/>
    </location>
</feature>
<feature type="compositionally biased region" description="Polar residues" evidence="1">
    <location>
        <begin position="185"/>
        <end position="207"/>
    </location>
</feature>
<reference evidence="3" key="1">
    <citation type="submission" date="2018-03" db="EMBL/GenBank/DDBJ databases">
        <authorList>
            <person name="Guldener U."/>
        </authorList>
    </citation>
    <scope>NUCLEOTIDE SEQUENCE [LARGE SCALE GENOMIC DNA]</scope>
    <source>
        <strain evidence="3">ATCC34888</strain>
    </source>
</reference>
<feature type="region of interest" description="Disordered" evidence="1">
    <location>
        <begin position="502"/>
        <end position="546"/>
    </location>
</feature>
<name>A0A5C3FEN3_PSEA2</name>
<accession>A0A5C3FEN3</accession>
<feature type="region of interest" description="Disordered" evidence="1">
    <location>
        <begin position="577"/>
        <end position="647"/>
    </location>
</feature>
<feature type="region of interest" description="Disordered" evidence="1">
    <location>
        <begin position="251"/>
        <end position="294"/>
    </location>
</feature>
<keyword evidence="4" id="KW-1185">Reference proteome</keyword>
<dbReference type="EMBL" id="OOIQ01000001">
    <property type="protein sequence ID" value="SPO42853.1"/>
    <property type="molecule type" value="Genomic_DNA"/>
</dbReference>
<protein>
    <recommendedName>
        <fullName evidence="2">MIT domain-containing protein</fullName>
    </recommendedName>
</protein>
<feature type="compositionally biased region" description="Low complexity" evidence="1">
    <location>
        <begin position="364"/>
        <end position="375"/>
    </location>
</feature>
<feature type="compositionally biased region" description="Polar residues" evidence="1">
    <location>
        <begin position="513"/>
        <end position="524"/>
    </location>
</feature>
<feature type="compositionally biased region" description="Low complexity" evidence="1">
    <location>
        <begin position="631"/>
        <end position="647"/>
    </location>
</feature>
<feature type="compositionally biased region" description="Polar residues" evidence="1">
    <location>
        <begin position="66"/>
        <end position="79"/>
    </location>
</feature>